<dbReference type="Proteomes" id="UP000765509">
    <property type="component" value="Unassembled WGS sequence"/>
</dbReference>
<dbReference type="SUPFAM" id="SSF53098">
    <property type="entry name" value="Ribonuclease H-like"/>
    <property type="match status" value="1"/>
</dbReference>
<comment type="caution">
    <text evidence="2">The sequence shown here is derived from an EMBL/GenBank/DDBJ whole genome shotgun (WGS) entry which is preliminary data.</text>
</comment>
<dbReference type="AlphaFoldDB" id="A0A9Q3BF03"/>
<dbReference type="GO" id="GO:0003676">
    <property type="term" value="F:nucleic acid binding"/>
    <property type="evidence" value="ECO:0007669"/>
    <property type="project" value="InterPro"/>
</dbReference>
<dbReference type="EMBL" id="AVOT02000777">
    <property type="protein sequence ID" value="MBW0464431.1"/>
    <property type="molecule type" value="Genomic_DNA"/>
</dbReference>
<proteinExistence type="predicted"/>
<dbReference type="InterPro" id="IPR036397">
    <property type="entry name" value="RNaseH_sf"/>
</dbReference>
<protein>
    <recommendedName>
        <fullName evidence="4">Integrase catalytic domain-containing protein</fullName>
    </recommendedName>
</protein>
<reference evidence="2" key="1">
    <citation type="submission" date="2021-03" db="EMBL/GenBank/DDBJ databases">
        <title>Draft genome sequence of rust myrtle Austropuccinia psidii MF-1, a brazilian biotype.</title>
        <authorList>
            <person name="Quecine M.C."/>
            <person name="Pachon D.M.R."/>
            <person name="Bonatelli M.L."/>
            <person name="Correr F.H."/>
            <person name="Franceschini L.M."/>
            <person name="Leite T.F."/>
            <person name="Margarido G.R.A."/>
            <person name="Almeida C.A."/>
            <person name="Ferrarezi J.A."/>
            <person name="Labate C.A."/>
        </authorList>
    </citation>
    <scope>NUCLEOTIDE SEQUENCE</scope>
    <source>
        <strain evidence="2">MF-1</strain>
    </source>
</reference>
<keyword evidence="1" id="KW-1133">Transmembrane helix</keyword>
<dbReference type="Gene3D" id="3.30.420.10">
    <property type="entry name" value="Ribonuclease H-like superfamily/Ribonuclease H"/>
    <property type="match status" value="1"/>
</dbReference>
<keyword evidence="1" id="KW-0812">Transmembrane</keyword>
<keyword evidence="1" id="KW-0472">Membrane</keyword>
<evidence type="ECO:0008006" key="4">
    <source>
        <dbReference type="Google" id="ProtNLM"/>
    </source>
</evidence>
<sequence length="132" mass="15341">MDRNLLIWNGVVLLTGIFTIIISNRDLKFTSALWKNIHQLFGTTVSFSTAYHPQTAERMLQYFEDMVKRVCVYSLKLKYCDGFTNYFCTLLPALELAYKRSIHSSTNETPDILEKGCSPILTHINLGRNWWK</sequence>
<feature type="transmembrane region" description="Helical" evidence="1">
    <location>
        <begin position="6"/>
        <end position="23"/>
    </location>
</feature>
<dbReference type="InterPro" id="IPR012337">
    <property type="entry name" value="RNaseH-like_sf"/>
</dbReference>
<evidence type="ECO:0000313" key="2">
    <source>
        <dbReference type="EMBL" id="MBW0464431.1"/>
    </source>
</evidence>
<keyword evidence="3" id="KW-1185">Reference proteome</keyword>
<gene>
    <name evidence="2" type="ORF">O181_004146</name>
</gene>
<organism evidence="2 3">
    <name type="scientific">Austropuccinia psidii MF-1</name>
    <dbReference type="NCBI Taxonomy" id="1389203"/>
    <lineage>
        <taxon>Eukaryota</taxon>
        <taxon>Fungi</taxon>
        <taxon>Dikarya</taxon>
        <taxon>Basidiomycota</taxon>
        <taxon>Pucciniomycotina</taxon>
        <taxon>Pucciniomycetes</taxon>
        <taxon>Pucciniales</taxon>
        <taxon>Sphaerophragmiaceae</taxon>
        <taxon>Austropuccinia</taxon>
    </lineage>
</organism>
<evidence type="ECO:0000313" key="3">
    <source>
        <dbReference type="Proteomes" id="UP000765509"/>
    </source>
</evidence>
<name>A0A9Q3BF03_9BASI</name>
<evidence type="ECO:0000256" key="1">
    <source>
        <dbReference type="SAM" id="Phobius"/>
    </source>
</evidence>
<accession>A0A9Q3BF03</accession>